<feature type="active site" description="Nucleophile" evidence="2">
    <location>
        <position position="46"/>
    </location>
</feature>
<dbReference type="Proteomes" id="UP000054408">
    <property type="component" value="Unassembled WGS sequence"/>
</dbReference>
<protein>
    <recommendedName>
        <fullName evidence="4">PNPLA domain-containing protein</fullName>
    </recommendedName>
</protein>
<gene>
    <name evidence="5" type="ORF">AMSG_09083</name>
</gene>
<dbReference type="PROSITE" id="PS51635">
    <property type="entry name" value="PNPLA"/>
    <property type="match status" value="1"/>
</dbReference>
<evidence type="ECO:0000256" key="1">
    <source>
        <dbReference type="ARBA" id="ARBA00023098"/>
    </source>
</evidence>
<dbReference type="GO" id="GO:0055088">
    <property type="term" value="P:lipid homeostasis"/>
    <property type="evidence" value="ECO:0007669"/>
    <property type="project" value="TreeGrafter"/>
</dbReference>
<keyword evidence="1 2" id="KW-0443">Lipid metabolism</keyword>
<dbReference type="GO" id="GO:0004806">
    <property type="term" value="F:triacylglycerol lipase activity"/>
    <property type="evidence" value="ECO:0007669"/>
    <property type="project" value="TreeGrafter"/>
</dbReference>
<dbReference type="OMA" id="IAVAFME"/>
<dbReference type="EMBL" id="GL349477">
    <property type="protein sequence ID" value="KNC52916.1"/>
    <property type="molecule type" value="Genomic_DNA"/>
</dbReference>
<dbReference type="Pfam" id="PF01734">
    <property type="entry name" value="Patatin"/>
    <property type="match status" value="1"/>
</dbReference>
<evidence type="ECO:0000256" key="3">
    <source>
        <dbReference type="SAM" id="SignalP"/>
    </source>
</evidence>
<feature type="short sequence motif" description="DGA/G" evidence="2">
    <location>
        <begin position="176"/>
        <end position="178"/>
    </location>
</feature>
<dbReference type="SUPFAM" id="SSF52151">
    <property type="entry name" value="FabD/lysophospholipase-like"/>
    <property type="match status" value="1"/>
</dbReference>
<name>A0A0L0DLJ4_THETB</name>
<organism evidence="5 6">
    <name type="scientific">Thecamonas trahens ATCC 50062</name>
    <dbReference type="NCBI Taxonomy" id="461836"/>
    <lineage>
        <taxon>Eukaryota</taxon>
        <taxon>Apusozoa</taxon>
        <taxon>Apusomonadida</taxon>
        <taxon>Apusomonadidae</taxon>
        <taxon>Thecamonas</taxon>
    </lineage>
</organism>
<keyword evidence="2" id="KW-0442">Lipid degradation</keyword>
<sequence>MWQVRGASFSGSGFLLPYFLGALSALRSVGAEAMNAERGWRFAGASGGALAAMAGACDIPVELLRETISKVNAQLAARPTRAVWALDEVVRTELELLVPDGDEVAEMMTARASIAVAFMEQVDEQGRRSRMQPHVEMVSEFESRQDVIDALAASCYLPGFSAPALTTTFRGRAAFDGGLIAFQPVPGCWRRDEVVKISPRTRT</sequence>
<evidence type="ECO:0000259" key="4">
    <source>
        <dbReference type="PROSITE" id="PS51635"/>
    </source>
</evidence>
<dbReference type="STRING" id="461836.A0A0L0DLJ4"/>
<keyword evidence="6" id="KW-1185">Reference proteome</keyword>
<dbReference type="GO" id="GO:0005737">
    <property type="term" value="C:cytoplasm"/>
    <property type="evidence" value="ECO:0007669"/>
    <property type="project" value="TreeGrafter"/>
</dbReference>
<keyword evidence="3" id="KW-0732">Signal</keyword>
<dbReference type="InterPro" id="IPR033562">
    <property type="entry name" value="PLPL"/>
</dbReference>
<feature type="chain" id="PRO_5005537636" description="PNPLA domain-containing protein" evidence="3">
    <location>
        <begin position="32"/>
        <end position="203"/>
    </location>
</feature>
<dbReference type="OrthoDB" id="197155at2759"/>
<feature type="active site" description="Proton acceptor" evidence="2">
    <location>
        <position position="176"/>
    </location>
</feature>
<reference evidence="5 6" key="1">
    <citation type="submission" date="2010-05" db="EMBL/GenBank/DDBJ databases">
        <title>The Genome Sequence of Thecamonas trahens ATCC 50062.</title>
        <authorList>
            <consortium name="The Broad Institute Genome Sequencing Platform"/>
            <person name="Russ C."/>
            <person name="Cuomo C."/>
            <person name="Shea T."/>
            <person name="Young S.K."/>
            <person name="Zeng Q."/>
            <person name="Koehrsen M."/>
            <person name="Haas B."/>
            <person name="Borodovsky M."/>
            <person name="Guigo R."/>
            <person name="Alvarado L."/>
            <person name="Berlin A."/>
            <person name="Bochicchio J."/>
            <person name="Borenstein D."/>
            <person name="Chapman S."/>
            <person name="Chen Z."/>
            <person name="Freedman E."/>
            <person name="Gellesch M."/>
            <person name="Goldberg J."/>
            <person name="Griggs A."/>
            <person name="Gujja S."/>
            <person name="Heilman E."/>
            <person name="Heiman D."/>
            <person name="Hepburn T."/>
            <person name="Howarth C."/>
            <person name="Jen D."/>
            <person name="Larson L."/>
            <person name="Mehta T."/>
            <person name="Park D."/>
            <person name="Pearson M."/>
            <person name="Roberts A."/>
            <person name="Saif S."/>
            <person name="Shenoy N."/>
            <person name="Sisk P."/>
            <person name="Stolte C."/>
            <person name="Sykes S."/>
            <person name="Thomson T."/>
            <person name="Walk T."/>
            <person name="White J."/>
            <person name="Yandava C."/>
            <person name="Burger G."/>
            <person name="Gray M.W."/>
            <person name="Holland P.W.H."/>
            <person name="King N."/>
            <person name="Lang F.B.F."/>
            <person name="Roger A.J."/>
            <person name="Ruiz-Trillo I."/>
            <person name="Lander E."/>
            <person name="Nusbaum C."/>
        </authorList>
    </citation>
    <scope>NUCLEOTIDE SEQUENCE [LARGE SCALE GENOMIC DNA]</scope>
    <source>
        <strain evidence="5 6">ATCC 50062</strain>
    </source>
</reference>
<dbReference type="GO" id="GO:0016020">
    <property type="term" value="C:membrane"/>
    <property type="evidence" value="ECO:0007669"/>
    <property type="project" value="TreeGrafter"/>
</dbReference>
<dbReference type="eggNOG" id="KOG3773">
    <property type="taxonomic scope" value="Eukaryota"/>
</dbReference>
<comment type="caution">
    <text evidence="2">Lacks conserved residue(s) required for the propagation of feature annotation.</text>
</comment>
<dbReference type="AlphaFoldDB" id="A0A0L0DLJ4"/>
<evidence type="ECO:0000256" key="2">
    <source>
        <dbReference type="PROSITE-ProRule" id="PRU01161"/>
    </source>
</evidence>
<proteinExistence type="predicted"/>
<evidence type="ECO:0000313" key="6">
    <source>
        <dbReference type="Proteomes" id="UP000054408"/>
    </source>
</evidence>
<dbReference type="GO" id="GO:0005811">
    <property type="term" value="C:lipid droplet"/>
    <property type="evidence" value="ECO:0007669"/>
    <property type="project" value="TreeGrafter"/>
</dbReference>
<feature type="domain" description="PNPLA" evidence="4">
    <location>
        <begin position="7"/>
        <end position="189"/>
    </location>
</feature>
<dbReference type="PANTHER" id="PTHR12406:SF7">
    <property type="entry name" value="PATATIN-LIKE PHOSPHOLIPASE DOMAIN-CONTAINING PROTEIN 4"/>
    <property type="match status" value="1"/>
</dbReference>
<dbReference type="GeneID" id="25567616"/>
<accession>A0A0L0DLJ4</accession>
<evidence type="ECO:0000313" key="5">
    <source>
        <dbReference type="EMBL" id="KNC52916.1"/>
    </source>
</evidence>
<dbReference type="RefSeq" id="XP_013754812.1">
    <property type="nucleotide sequence ID" value="XM_013899358.1"/>
</dbReference>
<keyword evidence="2" id="KW-0378">Hydrolase</keyword>
<dbReference type="PANTHER" id="PTHR12406">
    <property type="entry name" value="CALCIUM-INDEPENDENT PHOSPHOLIPASE A2 IPLA2 -RELATED"/>
    <property type="match status" value="1"/>
</dbReference>
<feature type="short sequence motif" description="GXSXG" evidence="2">
    <location>
        <begin position="44"/>
        <end position="48"/>
    </location>
</feature>
<dbReference type="InterPro" id="IPR002641">
    <property type="entry name" value="PNPLA_dom"/>
</dbReference>
<feature type="signal peptide" evidence="3">
    <location>
        <begin position="1"/>
        <end position="31"/>
    </location>
</feature>
<dbReference type="InterPro" id="IPR016035">
    <property type="entry name" value="Acyl_Trfase/lysoPLipase"/>
</dbReference>
<dbReference type="GO" id="GO:0019433">
    <property type="term" value="P:triglyceride catabolic process"/>
    <property type="evidence" value="ECO:0007669"/>
    <property type="project" value="TreeGrafter"/>
</dbReference>